<dbReference type="InterPro" id="IPR001310">
    <property type="entry name" value="Histidine_triad_HIT"/>
</dbReference>
<dbReference type="GO" id="GO:0009117">
    <property type="term" value="P:nucleotide metabolic process"/>
    <property type="evidence" value="ECO:0007669"/>
    <property type="project" value="TreeGrafter"/>
</dbReference>
<reference evidence="2" key="1">
    <citation type="submission" date="2018-05" db="EMBL/GenBank/DDBJ databases">
        <authorList>
            <person name="Lanie J.A."/>
            <person name="Ng W.-L."/>
            <person name="Kazmierczak K.M."/>
            <person name="Andrzejewski T.M."/>
            <person name="Davidsen T.M."/>
            <person name="Wayne K.J."/>
            <person name="Tettelin H."/>
            <person name="Glass J.I."/>
            <person name="Rusch D."/>
            <person name="Podicherti R."/>
            <person name="Tsui H.-C.T."/>
            <person name="Winkler M.E."/>
        </authorList>
    </citation>
    <scope>NUCLEOTIDE SEQUENCE</scope>
</reference>
<dbReference type="InterPro" id="IPR011146">
    <property type="entry name" value="HIT-like"/>
</dbReference>
<dbReference type="PROSITE" id="PS00892">
    <property type="entry name" value="HIT_1"/>
    <property type="match status" value="1"/>
</dbReference>
<dbReference type="EMBL" id="UINC01129848">
    <property type="protein sequence ID" value="SVD10520.1"/>
    <property type="molecule type" value="Genomic_DNA"/>
</dbReference>
<gene>
    <name evidence="2" type="ORF">METZ01_LOCUS363374</name>
</gene>
<dbReference type="InterPro" id="IPR036265">
    <property type="entry name" value="HIT-like_sf"/>
</dbReference>
<dbReference type="InterPro" id="IPR019808">
    <property type="entry name" value="Histidine_triad_CS"/>
</dbReference>
<protein>
    <recommendedName>
        <fullName evidence="1">HIT domain-containing protein</fullName>
    </recommendedName>
</protein>
<dbReference type="PANTHER" id="PTHR46648:SF1">
    <property type="entry name" value="ADENOSINE 5'-MONOPHOSPHORAMIDASE HNT1"/>
    <property type="match status" value="1"/>
</dbReference>
<dbReference type="PANTHER" id="PTHR46648">
    <property type="entry name" value="HIT FAMILY PROTEIN 1"/>
    <property type="match status" value="1"/>
</dbReference>
<feature type="domain" description="HIT" evidence="1">
    <location>
        <begin position="4"/>
        <end position="112"/>
    </location>
</feature>
<proteinExistence type="predicted"/>
<dbReference type="Gene3D" id="3.30.428.10">
    <property type="entry name" value="HIT-like"/>
    <property type="match status" value="1"/>
</dbReference>
<dbReference type="PROSITE" id="PS51084">
    <property type="entry name" value="HIT_2"/>
    <property type="match status" value="1"/>
</dbReference>
<organism evidence="2">
    <name type="scientific">marine metagenome</name>
    <dbReference type="NCBI Taxonomy" id="408172"/>
    <lineage>
        <taxon>unclassified sequences</taxon>
        <taxon>metagenomes</taxon>
        <taxon>ecological metagenomes</taxon>
    </lineage>
</organism>
<sequence>MASIFTKIIEGSIPSETIAETESEISFLDINPCAEGHTLVVPKREVERFEDLDAEDAVSLMRFMVRIAGAVTNCFGGIDYNVILNNGVLAGQEVMHVHFHIIPRSERSPRMFANRKSMSPEELREIGDRIRNCL</sequence>
<dbReference type="AlphaFoldDB" id="A0A382SKL0"/>
<accession>A0A382SKL0</accession>
<evidence type="ECO:0000259" key="1">
    <source>
        <dbReference type="PROSITE" id="PS51084"/>
    </source>
</evidence>
<dbReference type="Pfam" id="PF01230">
    <property type="entry name" value="HIT"/>
    <property type="match status" value="1"/>
</dbReference>
<dbReference type="GO" id="GO:0003824">
    <property type="term" value="F:catalytic activity"/>
    <property type="evidence" value="ECO:0007669"/>
    <property type="project" value="InterPro"/>
</dbReference>
<name>A0A382SKL0_9ZZZZ</name>
<evidence type="ECO:0000313" key="2">
    <source>
        <dbReference type="EMBL" id="SVD10520.1"/>
    </source>
</evidence>
<dbReference type="SUPFAM" id="SSF54197">
    <property type="entry name" value="HIT-like"/>
    <property type="match status" value="1"/>
</dbReference>
<dbReference type="PRINTS" id="PR00332">
    <property type="entry name" value="HISTRIAD"/>
</dbReference>